<accession>A0AC59FW01</accession>
<dbReference type="EMBL" id="CP011968">
    <property type="protein sequence ID" value="AKP41505.1"/>
    <property type="molecule type" value="Genomic_DNA"/>
</dbReference>
<sequence length="396" mass="44105">MDKNKYKIETLMNHVGENLDGDYGAVNPPIYQSSIFARSTYEDIEAYFEGSKDGYLYSRTKNPTNDILEAKLSALANAEASITFGSGMGAISSAILHFVKNGDHIIASNNLYNPTMNFITKELKEKGNIENTIVEGDRIEDFENAIKQNTTLIYLECPSTSVFKMQDIKAIVALAKTHNIKTVIDNTWATPLYQRCIEMGIDLEVHSLSKYLNGHSDVVGGCIIGSKKDIEEIRGSELALYGAKLAPFEAFLVIRGLRTLHARLSVHTKNAKEVVEFLDNHSAVTKVYHPLSKYFNQKELAKKQLLNYTALLSFEIDAKDVNDVKKFVNKLDLFKIGVSWGGHESLVFAPNIAILNEMTLEQAKALNVSPYTIRISLGLENSEDLINDLNDALSIL</sequence>
<dbReference type="Proteomes" id="UP001510562">
    <property type="component" value="Chromosome"/>
</dbReference>
<name>A0AC59FW01_CLODI</name>
<protein>
    <submittedName>
        <fullName evidence="1">Cys/Met metabolism pyridoxal-phosphate-dependent protein</fullName>
    </submittedName>
</protein>
<keyword evidence="2" id="KW-1185">Reference proteome</keyword>
<gene>
    <name evidence="1" type="ORF">CDIF1296T_00613</name>
</gene>
<proteinExistence type="predicted"/>
<evidence type="ECO:0000313" key="1">
    <source>
        <dbReference type="EMBL" id="AKP41505.1"/>
    </source>
</evidence>
<reference evidence="1 2" key="1">
    <citation type="journal article" date="2015" name="Genome Announc.">
        <title>Complete Genome Sequence of the Clostridium difficile Type Strain DSM 1296T.</title>
        <authorList>
            <person name="Riedel T."/>
            <person name="Bunk B."/>
            <person name="Wittmann J."/>
            <person name="Thurmer A."/>
            <person name="Sproer C."/>
            <person name="Gronow S."/>
            <person name="Liesegang H."/>
            <person name="Daniel R."/>
            <person name="Overmann J."/>
        </authorList>
    </citation>
    <scope>NUCLEOTIDE SEQUENCE [LARGE SCALE GENOMIC DNA]</scope>
    <source>
        <strain evidence="2">ATCC 9689 / DSM 1296 / BCRC 10642 / JCM 1296 / NCIMB 10666 / NCTC 11209 / 90556-M6S</strain>
    </source>
</reference>
<organism evidence="1 2">
    <name type="scientific">Clostridioides difficile ATCC 9689 = DSM 1296</name>
    <dbReference type="NCBI Taxonomy" id="1121308"/>
    <lineage>
        <taxon>Bacteria</taxon>
        <taxon>Bacillati</taxon>
        <taxon>Bacillota</taxon>
        <taxon>Clostridia</taxon>
        <taxon>Peptostreptococcales</taxon>
        <taxon>Peptostreptococcaceae</taxon>
        <taxon>Clostridioides</taxon>
    </lineage>
</organism>
<evidence type="ECO:0000313" key="2">
    <source>
        <dbReference type="Proteomes" id="UP001510562"/>
    </source>
</evidence>